<dbReference type="Gene3D" id="3.20.80.10">
    <property type="entry name" value="Regulatory factor, effector binding domain"/>
    <property type="match status" value="1"/>
</dbReference>
<proteinExistence type="predicted"/>
<comment type="caution">
    <text evidence="1">The sequence shown here is derived from an EMBL/GenBank/DDBJ whole genome shotgun (WGS) entry which is preliminary data.</text>
</comment>
<gene>
    <name evidence="1" type="ORF">ISU02_17820</name>
</gene>
<reference evidence="1 2" key="1">
    <citation type="submission" date="2020-11" db="EMBL/GenBank/DDBJ databases">
        <title>Fusibacter basophilias sp. nov.</title>
        <authorList>
            <person name="Qiu D."/>
        </authorList>
    </citation>
    <scope>NUCLEOTIDE SEQUENCE [LARGE SCALE GENOMIC DNA]</scope>
    <source>
        <strain evidence="1 2">Q10-2</strain>
    </source>
</reference>
<sequence length="61" mass="7122">MACIVRVGSFETIGTTHDIIQNWIKEHPYEIDGPVRKIYRKGDWITENPDEYVAGIQYLIK</sequence>
<dbReference type="EMBL" id="JADKNH010000012">
    <property type="protein sequence ID" value="MBF4694960.1"/>
    <property type="molecule type" value="Genomic_DNA"/>
</dbReference>
<dbReference type="SUPFAM" id="SSF55136">
    <property type="entry name" value="Probable bacterial effector-binding domain"/>
    <property type="match status" value="1"/>
</dbReference>
<dbReference type="Proteomes" id="UP000614200">
    <property type="component" value="Unassembled WGS sequence"/>
</dbReference>
<organism evidence="1 2">
    <name type="scientific">Fusibacter ferrireducens</name>
    <dbReference type="NCBI Taxonomy" id="2785058"/>
    <lineage>
        <taxon>Bacteria</taxon>
        <taxon>Bacillati</taxon>
        <taxon>Bacillota</taxon>
        <taxon>Clostridia</taxon>
        <taxon>Eubacteriales</taxon>
        <taxon>Eubacteriales Family XII. Incertae Sedis</taxon>
        <taxon>Fusibacter</taxon>
    </lineage>
</organism>
<accession>A0ABR9ZWX8</accession>
<evidence type="ECO:0000313" key="1">
    <source>
        <dbReference type="EMBL" id="MBF4694960.1"/>
    </source>
</evidence>
<name>A0ABR9ZWX8_9FIRM</name>
<evidence type="ECO:0000313" key="2">
    <source>
        <dbReference type="Proteomes" id="UP000614200"/>
    </source>
</evidence>
<dbReference type="RefSeq" id="WP_194703205.1">
    <property type="nucleotide sequence ID" value="NZ_JADKNH010000012.1"/>
</dbReference>
<protein>
    <recommendedName>
        <fullName evidence="3">GyrI-like small molecule binding domain-containing protein</fullName>
    </recommendedName>
</protein>
<evidence type="ECO:0008006" key="3">
    <source>
        <dbReference type="Google" id="ProtNLM"/>
    </source>
</evidence>
<keyword evidence="2" id="KW-1185">Reference proteome</keyword>
<dbReference type="InterPro" id="IPR011256">
    <property type="entry name" value="Reg_factor_effector_dom_sf"/>
</dbReference>